<evidence type="ECO:0000256" key="1">
    <source>
        <dbReference type="SAM" id="MobiDB-lite"/>
    </source>
</evidence>
<keyword evidence="4" id="KW-1185">Reference proteome</keyword>
<protein>
    <recommendedName>
        <fullName evidence="2">Transposase-associated domain-containing protein</fullName>
    </recommendedName>
</protein>
<dbReference type="Pfam" id="PF13963">
    <property type="entry name" value="Transpos_assoc"/>
    <property type="match status" value="1"/>
</dbReference>
<dbReference type="EMBL" id="CP144745">
    <property type="protein sequence ID" value="WVZ51578.1"/>
    <property type="molecule type" value="Genomic_DNA"/>
</dbReference>
<dbReference type="InterPro" id="IPR029480">
    <property type="entry name" value="Transpos_assoc"/>
</dbReference>
<feature type="region of interest" description="Disordered" evidence="1">
    <location>
        <begin position="1"/>
        <end position="56"/>
    </location>
</feature>
<accession>A0AAQ3SDM7</accession>
<dbReference type="Proteomes" id="UP001341281">
    <property type="component" value="Chromosome 01"/>
</dbReference>
<reference evidence="3 4" key="1">
    <citation type="submission" date="2024-02" db="EMBL/GenBank/DDBJ databases">
        <title>High-quality chromosome-scale genome assembly of Pensacola bahiagrass (Paspalum notatum Flugge var. saurae).</title>
        <authorList>
            <person name="Vega J.M."/>
            <person name="Podio M."/>
            <person name="Orjuela J."/>
            <person name="Siena L.A."/>
            <person name="Pessino S.C."/>
            <person name="Combes M.C."/>
            <person name="Mariac C."/>
            <person name="Albertini E."/>
            <person name="Pupilli F."/>
            <person name="Ortiz J.P.A."/>
            <person name="Leblanc O."/>
        </authorList>
    </citation>
    <scope>NUCLEOTIDE SEQUENCE [LARGE SCALE GENOMIC DNA]</scope>
    <source>
        <strain evidence="3">R1</strain>
        <tissue evidence="3">Leaf</tissue>
    </source>
</reference>
<evidence type="ECO:0000259" key="2">
    <source>
        <dbReference type="Pfam" id="PF13963"/>
    </source>
</evidence>
<feature type="domain" description="Transposase-associated" evidence="2">
    <location>
        <begin position="169"/>
        <end position="246"/>
    </location>
</feature>
<feature type="compositionally biased region" description="Pro residues" evidence="1">
    <location>
        <begin position="20"/>
        <end position="56"/>
    </location>
</feature>
<dbReference type="AlphaFoldDB" id="A0AAQ3SDM7"/>
<feature type="compositionally biased region" description="Pro residues" evidence="1">
    <location>
        <begin position="125"/>
        <end position="140"/>
    </location>
</feature>
<evidence type="ECO:0000313" key="3">
    <source>
        <dbReference type="EMBL" id="WVZ51578.1"/>
    </source>
</evidence>
<feature type="compositionally biased region" description="Low complexity" evidence="1">
    <location>
        <begin position="103"/>
        <end position="117"/>
    </location>
</feature>
<name>A0AAQ3SDM7_PASNO</name>
<gene>
    <name evidence="3" type="ORF">U9M48_002711</name>
</gene>
<evidence type="ECO:0000313" key="4">
    <source>
        <dbReference type="Proteomes" id="UP001341281"/>
    </source>
</evidence>
<proteinExistence type="predicted"/>
<feature type="region of interest" description="Disordered" evidence="1">
    <location>
        <begin position="102"/>
        <end position="143"/>
    </location>
</feature>
<organism evidence="3 4">
    <name type="scientific">Paspalum notatum var. saurae</name>
    <dbReference type="NCBI Taxonomy" id="547442"/>
    <lineage>
        <taxon>Eukaryota</taxon>
        <taxon>Viridiplantae</taxon>
        <taxon>Streptophyta</taxon>
        <taxon>Embryophyta</taxon>
        <taxon>Tracheophyta</taxon>
        <taxon>Spermatophyta</taxon>
        <taxon>Magnoliopsida</taxon>
        <taxon>Liliopsida</taxon>
        <taxon>Poales</taxon>
        <taxon>Poaceae</taxon>
        <taxon>PACMAD clade</taxon>
        <taxon>Panicoideae</taxon>
        <taxon>Andropogonodae</taxon>
        <taxon>Paspaleae</taxon>
        <taxon>Paspalinae</taxon>
        <taxon>Paspalum</taxon>
    </lineage>
</organism>
<sequence length="395" mass="43676">MPALILPLEPRRCLPRKPRAPPWPPPAAPSPCASPHPGPARATPPPACRPSPRGAPPWPSCCPAPALHTAPAAACLGRPRHRRAPPHWPAPLTGMPLSVGRCPSARRPSSVRRPSPVWSHDAMPSAPPADRPTAPCPAPPRGRNTLKKHKLTIYLALISIASSMGDDHRWMYDGWDKSGGKAHSAEWRSKTQAFTDHAFSLTTHNRVRCPCNKHNNGHFRNKEELAKDLVNFGFTPEYETWNFHREKETRVQTEGEADDDSAGVEMDEMLEDLQQEFGVNSEHPPTKEVEELIKLLKSSEEPLNEHTKVSVLAFVTRLIAIKSRENFTSPHYTLYHYIDPLIHTSQGRSKEVEDGGIWRISQAGRLGPKPGGLGLSRAAWALSPYPALLPSSHDM</sequence>